<dbReference type="InterPro" id="IPR051398">
    <property type="entry name" value="Polysacch_Deacetylase"/>
</dbReference>
<feature type="domain" description="NodB homology" evidence="3">
    <location>
        <begin position="42"/>
        <end position="255"/>
    </location>
</feature>
<evidence type="ECO:0000256" key="2">
    <source>
        <dbReference type="ARBA" id="ARBA00022729"/>
    </source>
</evidence>
<keyword evidence="5" id="KW-1185">Reference proteome</keyword>
<dbReference type="SUPFAM" id="SSF88713">
    <property type="entry name" value="Glycoside hydrolase/deacetylase"/>
    <property type="match status" value="1"/>
</dbReference>
<name>A0ABV5FQE4_9FLAO</name>
<dbReference type="PANTHER" id="PTHR34216:SF3">
    <property type="entry name" value="POLY-BETA-1,6-N-ACETYL-D-GLUCOSAMINE N-DEACETYLASE"/>
    <property type="match status" value="1"/>
</dbReference>
<dbReference type="InterPro" id="IPR002509">
    <property type="entry name" value="NODB_dom"/>
</dbReference>
<reference evidence="4 5" key="1">
    <citation type="submission" date="2024-09" db="EMBL/GenBank/DDBJ databases">
        <authorList>
            <person name="Sun Q."/>
            <person name="Mori K."/>
        </authorList>
    </citation>
    <scope>NUCLEOTIDE SEQUENCE [LARGE SCALE GENOMIC DNA]</scope>
    <source>
        <strain evidence="4 5">CECT 7908</strain>
    </source>
</reference>
<protein>
    <submittedName>
        <fullName evidence="4">Polysaccharide deacetylase family protein</fullName>
    </submittedName>
</protein>
<comment type="caution">
    <text evidence="4">The sequence shown here is derived from an EMBL/GenBank/DDBJ whole genome shotgun (WGS) entry which is preliminary data.</text>
</comment>
<evidence type="ECO:0000313" key="5">
    <source>
        <dbReference type="Proteomes" id="UP001589589"/>
    </source>
</evidence>
<dbReference type="PANTHER" id="PTHR34216">
    <property type="match status" value="1"/>
</dbReference>
<dbReference type="InterPro" id="IPR011330">
    <property type="entry name" value="Glyco_hydro/deAcase_b/a-brl"/>
</dbReference>
<dbReference type="Pfam" id="PF01522">
    <property type="entry name" value="Polysacc_deac_1"/>
    <property type="match status" value="1"/>
</dbReference>
<accession>A0ABV5FQE4</accession>
<evidence type="ECO:0000256" key="1">
    <source>
        <dbReference type="ARBA" id="ARBA00004613"/>
    </source>
</evidence>
<evidence type="ECO:0000313" key="4">
    <source>
        <dbReference type="EMBL" id="MFB9065775.1"/>
    </source>
</evidence>
<comment type="subcellular location">
    <subcellularLocation>
        <location evidence="1">Secreted</location>
    </subcellularLocation>
</comment>
<keyword evidence="2" id="KW-0732">Signal</keyword>
<dbReference type="EMBL" id="JBHMEX010000056">
    <property type="protein sequence ID" value="MFB9065775.1"/>
    <property type="molecule type" value="Genomic_DNA"/>
</dbReference>
<dbReference type="RefSeq" id="WP_290263386.1">
    <property type="nucleotide sequence ID" value="NZ_JAUFQQ010000003.1"/>
</dbReference>
<gene>
    <name evidence="4" type="ORF">ACFFUQ_17270</name>
</gene>
<dbReference type="Proteomes" id="UP001589589">
    <property type="component" value="Unassembled WGS sequence"/>
</dbReference>
<proteinExistence type="predicted"/>
<sequence>MNKITYTLIGLFTVGILLFTARIYSEEAKPKTVAFKAKKYPPGILLSFDDNYVEDWYNAEKRLHHLGWKATFFVCKYDSLTAIQKKKLHYLQDVGHDIAAHGYNHENALKYSAAHGLTAYIDNDIIPLKKIMDKDGFNIRSFAYPDGARDAALDKELLKYFDIIRGTTYGMLAPESQYCYYEGNRVIYGLGIDDDYKQFNVDYYKRLMDYAKKKNKIVIFYGHKTVDIADEKNETPLAALEELCKYAVDNNLKFYTIDDLKNL</sequence>
<dbReference type="Gene3D" id="3.20.20.370">
    <property type="entry name" value="Glycoside hydrolase/deacetylase"/>
    <property type="match status" value="1"/>
</dbReference>
<evidence type="ECO:0000259" key="3">
    <source>
        <dbReference type="PROSITE" id="PS51677"/>
    </source>
</evidence>
<dbReference type="PROSITE" id="PS51677">
    <property type="entry name" value="NODB"/>
    <property type="match status" value="1"/>
</dbReference>
<organism evidence="4 5">
    <name type="scientific">Flavobacterium branchiarum</name>
    <dbReference type="NCBI Taxonomy" id="1114870"/>
    <lineage>
        <taxon>Bacteria</taxon>
        <taxon>Pseudomonadati</taxon>
        <taxon>Bacteroidota</taxon>
        <taxon>Flavobacteriia</taxon>
        <taxon>Flavobacteriales</taxon>
        <taxon>Flavobacteriaceae</taxon>
        <taxon>Flavobacterium</taxon>
    </lineage>
</organism>